<protein>
    <submittedName>
        <fullName evidence="2">Uncharacterized protein</fullName>
    </submittedName>
</protein>
<feature type="compositionally biased region" description="Basic and acidic residues" evidence="1">
    <location>
        <begin position="85"/>
        <end position="100"/>
    </location>
</feature>
<dbReference type="EMBL" id="WIXP02000016">
    <property type="protein sequence ID" value="KAF6198085.1"/>
    <property type="molecule type" value="Genomic_DNA"/>
</dbReference>
<evidence type="ECO:0000313" key="3">
    <source>
        <dbReference type="Proteomes" id="UP000466442"/>
    </source>
</evidence>
<comment type="caution">
    <text evidence="2">The sequence shown here is derived from an EMBL/GenBank/DDBJ whole genome shotgun (WGS) entry which is preliminary data.</text>
</comment>
<dbReference type="AlphaFoldDB" id="A0A8S9WRP9"/>
<evidence type="ECO:0000313" key="2">
    <source>
        <dbReference type="EMBL" id="KAF6198085.1"/>
    </source>
</evidence>
<proteinExistence type="predicted"/>
<dbReference type="Proteomes" id="UP000466442">
    <property type="component" value="Linkage Group LG16"/>
</dbReference>
<keyword evidence="3" id="KW-1185">Reference proteome</keyword>
<reference evidence="2" key="1">
    <citation type="journal article" date="2021" name="Mol. Ecol. Resour.">
        <title>Apolygus lucorum genome provides insights into omnivorousness and mesophyll feeding.</title>
        <authorList>
            <person name="Liu Y."/>
            <person name="Liu H."/>
            <person name="Wang H."/>
            <person name="Huang T."/>
            <person name="Liu B."/>
            <person name="Yang B."/>
            <person name="Yin L."/>
            <person name="Li B."/>
            <person name="Zhang Y."/>
            <person name="Zhang S."/>
            <person name="Jiang F."/>
            <person name="Zhang X."/>
            <person name="Ren Y."/>
            <person name="Wang B."/>
            <person name="Wang S."/>
            <person name="Lu Y."/>
            <person name="Wu K."/>
            <person name="Fan W."/>
            <person name="Wang G."/>
        </authorList>
    </citation>
    <scope>NUCLEOTIDE SEQUENCE</scope>
    <source>
        <strain evidence="2">12Hb</strain>
    </source>
</reference>
<sequence length="121" mass="13382">MFPMYINNNFHTKVSLKKLMEVIEEYSNVMAKEADELLAIVQKDADERELAGLITSTVTIQLGSSDLVDTQDVLSIFFSPEVKELGRKKRDSDGADERTSPGDIAGIADERLLACVDSDVD</sequence>
<feature type="region of interest" description="Disordered" evidence="1">
    <location>
        <begin position="85"/>
        <end position="104"/>
    </location>
</feature>
<name>A0A8S9WRP9_APOLU</name>
<accession>A0A8S9WRP9</accession>
<evidence type="ECO:0000256" key="1">
    <source>
        <dbReference type="SAM" id="MobiDB-lite"/>
    </source>
</evidence>
<organism evidence="2 3">
    <name type="scientific">Apolygus lucorum</name>
    <name type="common">Small green plant bug</name>
    <name type="synonym">Lygocoris lucorum</name>
    <dbReference type="NCBI Taxonomy" id="248454"/>
    <lineage>
        <taxon>Eukaryota</taxon>
        <taxon>Metazoa</taxon>
        <taxon>Ecdysozoa</taxon>
        <taxon>Arthropoda</taxon>
        <taxon>Hexapoda</taxon>
        <taxon>Insecta</taxon>
        <taxon>Pterygota</taxon>
        <taxon>Neoptera</taxon>
        <taxon>Paraneoptera</taxon>
        <taxon>Hemiptera</taxon>
        <taxon>Heteroptera</taxon>
        <taxon>Panheteroptera</taxon>
        <taxon>Cimicomorpha</taxon>
        <taxon>Miridae</taxon>
        <taxon>Mirini</taxon>
        <taxon>Apolygus</taxon>
    </lineage>
</organism>
<gene>
    <name evidence="2" type="ORF">GE061_007832</name>
</gene>